<name>A0AAV2ZJS5_9STRA</name>
<accession>A0AAV2ZJS5</accession>
<dbReference type="InterPro" id="IPR001660">
    <property type="entry name" value="SAM"/>
</dbReference>
<evidence type="ECO:0000256" key="1">
    <source>
        <dbReference type="SAM" id="MobiDB-lite"/>
    </source>
</evidence>
<dbReference type="PANTHER" id="PTHR28634:SF1">
    <property type="entry name" value="ZINC FINGER B-BOX DOMAIN-CONTAINING PROTEIN 1"/>
    <property type="match status" value="1"/>
</dbReference>
<evidence type="ECO:0000313" key="3">
    <source>
        <dbReference type="EMBL" id="DBA04864.1"/>
    </source>
</evidence>
<organism evidence="3 4">
    <name type="scientific">Lagenidium giganteum</name>
    <dbReference type="NCBI Taxonomy" id="4803"/>
    <lineage>
        <taxon>Eukaryota</taxon>
        <taxon>Sar</taxon>
        <taxon>Stramenopiles</taxon>
        <taxon>Oomycota</taxon>
        <taxon>Peronosporomycetes</taxon>
        <taxon>Pythiales</taxon>
        <taxon>Pythiaceae</taxon>
    </lineage>
</organism>
<dbReference type="SMART" id="SM00454">
    <property type="entry name" value="SAM"/>
    <property type="match status" value="1"/>
</dbReference>
<dbReference type="InterPro" id="IPR013761">
    <property type="entry name" value="SAM/pointed_sf"/>
</dbReference>
<dbReference type="AlphaFoldDB" id="A0AAV2ZJS5"/>
<evidence type="ECO:0000259" key="2">
    <source>
        <dbReference type="PROSITE" id="PS50105"/>
    </source>
</evidence>
<dbReference type="PROSITE" id="PS50105">
    <property type="entry name" value="SAM_DOMAIN"/>
    <property type="match status" value="1"/>
</dbReference>
<dbReference type="InterPro" id="IPR037688">
    <property type="entry name" value="ZBBX"/>
</dbReference>
<feature type="region of interest" description="Disordered" evidence="1">
    <location>
        <begin position="135"/>
        <end position="169"/>
    </location>
</feature>
<reference evidence="3" key="1">
    <citation type="submission" date="2022-11" db="EMBL/GenBank/DDBJ databases">
        <authorList>
            <person name="Morgan W.R."/>
            <person name="Tartar A."/>
        </authorList>
    </citation>
    <scope>NUCLEOTIDE SEQUENCE</scope>
    <source>
        <strain evidence="3">ARSEF 373</strain>
    </source>
</reference>
<feature type="domain" description="SAM" evidence="2">
    <location>
        <begin position="71"/>
        <end position="125"/>
    </location>
</feature>
<comment type="caution">
    <text evidence="3">The sequence shown here is derived from an EMBL/GenBank/DDBJ whole genome shotgun (WGS) entry which is preliminary data.</text>
</comment>
<dbReference type="EMBL" id="DAKRPA010000004">
    <property type="protein sequence ID" value="DBA04864.1"/>
    <property type="molecule type" value="Genomic_DNA"/>
</dbReference>
<feature type="region of interest" description="Disordered" evidence="1">
    <location>
        <begin position="15"/>
        <end position="37"/>
    </location>
</feature>
<dbReference type="Gene3D" id="1.10.150.50">
    <property type="entry name" value="Transcription Factor, Ets-1"/>
    <property type="match status" value="1"/>
</dbReference>
<dbReference type="Pfam" id="PF00536">
    <property type="entry name" value="SAM_1"/>
    <property type="match status" value="1"/>
</dbReference>
<feature type="compositionally biased region" description="Basic and acidic residues" evidence="1">
    <location>
        <begin position="15"/>
        <end position="25"/>
    </location>
</feature>
<reference evidence="3" key="2">
    <citation type="journal article" date="2023" name="Microbiol Resour">
        <title>Decontamination and Annotation of the Draft Genome Sequence of the Oomycete Lagenidium giganteum ARSEF 373.</title>
        <authorList>
            <person name="Morgan W.R."/>
            <person name="Tartar A."/>
        </authorList>
    </citation>
    <scope>NUCLEOTIDE SEQUENCE</scope>
    <source>
        <strain evidence="3">ARSEF 373</strain>
    </source>
</reference>
<proteinExistence type="predicted"/>
<protein>
    <recommendedName>
        <fullName evidence="2">SAM domain-containing protein</fullName>
    </recommendedName>
</protein>
<dbReference type="PANTHER" id="PTHR28634">
    <property type="entry name" value="ZINC FINGER B-BOX DOMAIN-CONTAINING PROTEIN 1"/>
    <property type="match status" value="1"/>
</dbReference>
<dbReference type="CDD" id="cd09487">
    <property type="entry name" value="SAM_superfamily"/>
    <property type="match status" value="1"/>
</dbReference>
<keyword evidence="4" id="KW-1185">Reference proteome</keyword>
<sequence length="340" mass="37885">MESRLRQLQLQMLEEKQKREREKPMKHGGNRWRSAREDRGSVAHYAKDIITSNVGRSKSAVKPVSSDIKQKTPAQVLEWLTSIGLDEYHSAFEFHQVTGGVLLELTLDEYVQIGVSKLSARNLLLVEAASKAKGRDKHRATGQKPVPVDIIDPKLHNAPPGPEVPSPTERRVHWSHVTPIADNPVRDGDGQVPINLADGEFDEDASHATFLKALLDWRGTDGDGAGADDKFWTNPMATGGGGKLLEGSYDEENEHIAFQRAVAAWRNGGVNQGLPSATEIITERSEQSCATSQRRSCWQCYRLVAADEVVRDTAVTKKEFCSDRCLDCYQQEYAHLYPKE</sequence>
<dbReference type="Proteomes" id="UP001146120">
    <property type="component" value="Unassembled WGS sequence"/>
</dbReference>
<evidence type="ECO:0000313" key="4">
    <source>
        <dbReference type="Proteomes" id="UP001146120"/>
    </source>
</evidence>
<gene>
    <name evidence="3" type="ORF">N0F65_006866</name>
</gene>
<dbReference type="SUPFAM" id="SSF47769">
    <property type="entry name" value="SAM/Pointed domain"/>
    <property type="match status" value="1"/>
</dbReference>